<dbReference type="RefSeq" id="WP_079546472.1">
    <property type="nucleotide sequence ID" value="NZ_CP117826.1"/>
</dbReference>
<organism evidence="1">
    <name type="scientific">Christensenella massiliensis</name>
    <dbReference type="NCBI Taxonomy" id="1805714"/>
    <lineage>
        <taxon>Bacteria</taxon>
        <taxon>Bacillati</taxon>
        <taxon>Bacillota</taxon>
        <taxon>Clostridia</taxon>
        <taxon>Christensenellales</taxon>
        <taxon>Christensenellaceae</taxon>
        <taxon>Christensenella</taxon>
    </lineage>
</organism>
<protein>
    <submittedName>
        <fullName evidence="1">Uncharacterized protein</fullName>
    </submittedName>
</protein>
<sequence>MRILIFTEEDIELVDYNKLKSLLTPEDALKTVDRAVTICTRGNPLVQRAREACTQENRPYNVFIIQR</sequence>
<dbReference type="AlphaFoldDB" id="A0AAU8A5M0"/>
<accession>A0AAU8A5M0</accession>
<reference evidence="1" key="1">
    <citation type="submission" date="2023-02" db="EMBL/GenBank/DDBJ databases">
        <title>Gut commensal Christensenella minuta modulates host metabolism via a new class of secondary bile acids.</title>
        <authorList>
            <person name="Liu C."/>
        </authorList>
    </citation>
    <scope>NUCLEOTIDE SEQUENCE</scope>
    <source>
        <strain evidence="1">CA70</strain>
    </source>
</reference>
<gene>
    <name evidence="1" type="ORF">PUP29_07420</name>
</gene>
<dbReference type="EMBL" id="CP117826">
    <property type="protein sequence ID" value="XCC61361.1"/>
    <property type="molecule type" value="Genomic_DNA"/>
</dbReference>
<proteinExistence type="predicted"/>
<name>A0AAU8A5M0_9FIRM</name>
<evidence type="ECO:0000313" key="1">
    <source>
        <dbReference type="EMBL" id="XCC61361.1"/>
    </source>
</evidence>